<dbReference type="InterPro" id="IPR014710">
    <property type="entry name" value="RmlC-like_jellyroll"/>
</dbReference>
<evidence type="ECO:0000313" key="1">
    <source>
        <dbReference type="EMBL" id="MCR6546188.1"/>
    </source>
</evidence>
<comment type="caution">
    <text evidence="1">The sequence shown here is derived from an EMBL/GenBank/DDBJ whole genome shotgun (WGS) entry which is preliminary data.</text>
</comment>
<keyword evidence="2" id="KW-1185">Reference proteome</keyword>
<evidence type="ECO:0000313" key="2">
    <source>
        <dbReference type="Proteomes" id="UP001524944"/>
    </source>
</evidence>
<dbReference type="SUPFAM" id="SSF51182">
    <property type="entry name" value="RmlC-like cupins"/>
    <property type="match status" value="1"/>
</dbReference>
<dbReference type="InterPro" id="IPR011051">
    <property type="entry name" value="RmlC_Cupin_sf"/>
</dbReference>
<organism evidence="1 2">
    <name type="scientific">Dehalobacterium formicoaceticum</name>
    <dbReference type="NCBI Taxonomy" id="51515"/>
    <lineage>
        <taxon>Bacteria</taxon>
        <taxon>Bacillati</taxon>
        <taxon>Bacillota</taxon>
        <taxon>Clostridia</taxon>
        <taxon>Eubacteriales</taxon>
        <taxon>Peptococcaceae</taxon>
        <taxon>Dehalobacterium</taxon>
    </lineage>
</organism>
<gene>
    <name evidence="1" type="ORF">NVS47_11805</name>
</gene>
<name>A0ABT1Y6L0_9FIRM</name>
<dbReference type="Gene3D" id="2.60.120.10">
    <property type="entry name" value="Jelly Rolls"/>
    <property type="match status" value="1"/>
</dbReference>
<protein>
    <submittedName>
        <fullName evidence="1">dTDP-4-dehydrorhamnose 3,5-epimerase family protein</fullName>
    </submittedName>
</protein>
<accession>A0ABT1Y6L0</accession>
<dbReference type="Proteomes" id="UP001524944">
    <property type="component" value="Unassembled WGS sequence"/>
</dbReference>
<sequence>MEWIKDAINGVIIKKLTRHVDDRGFFMETFRLDELAEGLNPVMSYIAYLEPGAMRTPHEHEEKTDVLAFPGPGNFLIRIWDQRKGSSTLGHLMEFYAGQDSPMSIVIPPGLIHGYKNVSRLERGMIMNFPDRLYKGWGKKNEVDEIQYEGAEELGCTMD</sequence>
<dbReference type="EMBL" id="JANPWE010000005">
    <property type="protein sequence ID" value="MCR6546188.1"/>
    <property type="molecule type" value="Genomic_DNA"/>
</dbReference>
<dbReference type="PANTHER" id="PTHR21047:SF2">
    <property type="entry name" value="THYMIDINE DIPHOSPHO-4-KETO-RHAMNOSE 3,5-EPIMERASE"/>
    <property type="match status" value="1"/>
</dbReference>
<dbReference type="InterPro" id="IPR000888">
    <property type="entry name" value="RmlC-like"/>
</dbReference>
<dbReference type="RefSeq" id="WP_089611978.1">
    <property type="nucleotide sequence ID" value="NZ_CP022121.1"/>
</dbReference>
<dbReference type="PANTHER" id="PTHR21047">
    <property type="entry name" value="DTDP-6-DEOXY-D-GLUCOSE-3,5 EPIMERASE"/>
    <property type="match status" value="1"/>
</dbReference>
<proteinExistence type="predicted"/>
<reference evidence="1 2" key="1">
    <citation type="submission" date="2022-08" db="EMBL/GenBank/DDBJ databases">
        <title>Proteogenomics of the novel Dehalobacterium formicoaceticum strain EZ94 highlights a key role of methyltransferases during anaerobic dichloromethane degradation.</title>
        <authorList>
            <person name="Wasmund K."/>
        </authorList>
    </citation>
    <scope>NUCLEOTIDE SEQUENCE [LARGE SCALE GENOMIC DNA]</scope>
    <source>
        <strain evidence="1 2">EZ94</strain>
    </source>
</reference>
<dbReference type="Pfam" id="PF00908">
    <property type="entry name" value="dTDP_sugar_isom"/>
    <property type="match status" value="1"/>
</dbReference>